<proteinExistence type="predicted"/>
<comment type="caution">
    <text evidence="1">The sequence shown here is derived from an EMBL/GenBank/DDBJ whole genome shotgun (WGS) entry which is preliminary data.</text>
</comment>
<organism evidence="1">
    <name type="scientific">bioreactor metagenome</name>
    <dbReference type="NCBI Taxonomy" id="1076179"/>
    <lineage>
        <taxon>unclassified sequences</taxon>
        <taxon>metagenomes</taxon>
        <taxon>ecological metagenomes</taxon>
    </lineage>
</organism>
<gene>
    <name evidence="1" type="ORF">SDC9_24172</name>
</gene>
<sequence>MERVCKECGISIAGRSDKIFCSDACRNAFNNTASKLAKVEIDSVNKKLRKNLKILKDLSNCGKRRVSGEELSSLGFDFRYVTSFKKRGDGRVVMHCYNYSYINSSNGSVYITKKNN</sequence>
<reference evidence="1" key="1">
    <citation type="submission" date="2019-08" db="EMBL/GenBank/DDBJ databases">
        <authorList>
            <person name="Kucharzyk K."/>
            <person name="Murdoch R.W."/>
            <person name="Higgins S."/>
            <person name="Loffler F."/>
        </authorList>
    </citation>
    <scope>NUCLEOTIDE SEQUENCE</scope>
</reference>
<accession>A0A644UH43</accession>
<protein>
    <recommendedName>
        <fullName evidence="2">DUF2116 family Zn-ribbon domain-containing protein</fullName>
    </recommendedName>
</protein>
<name>A0A644UH43_9ZZZZ</name>
<dbReference type="EMBL" id="VSSQ01000115">
    <property type="protein sequence ID" value="MPL78308.1"/>
    <property type="molecule type" value="Genomic_DNA"/>
</dbReference>
<dbReference type="AlphaFoldDB" id="A0A644UH43"/>
<evidence type="ECO:0008006" key="2">
    <source>
        <dbReference type="Google" id="ProtNLM"/>
    </source>
</evidence>
<evidence type="ECO:0000313" key="1">
    <source>
        <dbReference type="EMBL" id="MPL78308.1"/>
    </source>
</evidence>